<protein>
    <submittedName>
        <fullName evidence="1">Aminoacyl-tRNA synthetase, class 1a, anticodon-binding</fullName>
    </submittedName>
</protein>
<accession>A0A699HSR5</accession>
<keyword evidence="1" id="KW-0030">Aminoacyl-tRNA synthetase</keyword>
<dbReference type="AlphaFoldDB" id="A0A699HSR5"/>
<dbReference type="GO" id="GO:0004812">
    <property type="term" value="F:aminoacyl-tRNA ligase activity"/>
    <property type="evidence" value="ECO:0007669"/>
    <property type="project" value="UniProtKB-KW"/>
</dbReference>
<gene>
    <name evidence="1" type="ORF">Tci_449024</name>
</gene>
<organism evidence="1">
    <name type="scientific">Tanacetum cinerariifolium</name>
    <name type="common">Dalmatian daisy</name>
    <name type="synonym">Chrysanthemum cinerariifolium</name>
    <dbReference type="NCBI Taxonomy" id="118510"/>
    <lineage>
        <taxon>Eukaryota</taxon>
        <taxon>Viridiplantae</taxon>
        <taxon>Streptophyta</taxon>
        <taxon>Embryophyta</taxon>
        <taxon>Tracheophyta</taxon>
        <taxon>Spermatophyta</taxon>
        <taxon>Magnoliopsida</taxon>
        <taxon>eudicotyledons</taxon>
        <taxon>Gunneridae</taxon>
        <taxon>Pentapetalae</taxon>
        <taxon>asterids</taxon>
        <taxon>campanulids</taxon>
        <taxon>Asterales</taxon>
        <taxon>Asteraceae</taxon>
        <taxon>Asteroideae</taxon>
        <taxon>Anthemideae</taxon>
        <taxon>Anthemidinae</taxon>
        <taxon>Tanacetum</taxon>
    </lineage>
</organism>
<keyword evidence="1" id="KW-0436">Ligase</keyword>
<reference evidence="1" key="1">
    <citation type="journal article" date="2019" name="Sci. Rep.">
        <title>Draft genome of Tanacetum cinerariifolium, the natural source of mosquito coil.</title>
        <authorList>
            <person name="Yamashiro T."/>
            <person name="Shiraishi A."/>
            <person name="Satake H."/>
            <person name="Nakayama K."/>
        </authorList>
    </citation>
    <scope>NUCLEOTIDE SEQUENCE</scope>
</reference>
<proteinExistence type="predicted"/>
<evidence type="ECO:0000313" key="1">
    <source>
        <dbReference type="EMBL" id="GEY77050.1"/>
    </source>
</evidence>
<comment type="caution">
    <text evidence="1">The sequence shown here is derived from an EMBL/GenBank/DDBJ whole genome shotgun (WGS) entry which is preliminary data.</text>
</comment>
<sequence length="154" mass="17599">MAASSSTMEYKRWSLKEEINKLINEALELSFHGLGEKSNTFICKEEYGDYQCENFLSIWPKIIEEGTKLKGPKFAGGAIFRLSIMRDVISHLSNLWNRLFLIEKRDGDAVISAKVEGELESLNFGKREIRDIGDSLQILRDLSSRIVLKDANRN</sequence>
<dbReference type="EMBL" id="BKCJ010208069">
    <property type="protein sequence ID" value="GEY77050.1"/>
    <property type="molecule type" value="Genomic_DNA"/>
</dbReference>
<name>A0A699HSR5_TANCI</name>